<evidence type="ECO:0000256" key="3">
    <source>
        <dbReference type="ARBA" id="ARBA00007500"/>
    </source>
</evidence>
<reference evidence="9" key="1">
    <citation type="submission" date="2015-12" db="EMBL/GenBank/DDBJ databases">
        <title>Update maize B73 reference genome by single molecule sequencing technologies.</title>
        <authorList>
            <consortium name="Maize Genome Sequencing Project"/>
            <person name="Ware D."/>
        </authorList>
    </citation>
    <scope>NUCLEOTIDE SEQUENCE [LARGE SCALE GENOMIC DNA]</scope>
    <source>
        <tissue evidence="9">Seedling</tissue>
    </source>
</reference>
<keyword evidence="7 9" id="KW-0689">Ribosomal protein</keyword>
<dbReference type="GO" id="GO:0005840">
    <property type="term" value="C:ribosome"/>
    <property type="evidence" value="ECO:0007669"/>
    <property type="project" value="UniProtKB-KW"/>
</dbReference>
<protein>
    <submittedName>
        <fullName evidence="9">40S ribosomal protein S4-3</fullName>
    </submittedName>
</protein>
<evidence type="ECO:0000256" key="1">
    <source>
        <dbReference type="ARBA" id="ARBA00001933"/>
    </source>
</evidence>
<dbReference type="InterPro" id="IPR001597">
    <property type="entry name" value="ArAA_b-elim_lyase/Thr_aldolase"/>
</dbReference>
<dbReference type="InParanoid" id="A0A1D6EP40"/>
<keyword evidence="5" id="KW-0694">RNA-binding</keyword>
<dbReference type="GO" id="GO:0006520">
    <property type="term" value="P:amino acid metabolic process"/>
    <property type="evidence" value="ECO:0007669"/>
    <property type="project" value="InterPro"/>
</dbReference>
<dbReference type="InterPro" id="IPR000409">
    <property type="entry name" value="BEACH_dom"/>
</dbReference>
<accession>A0A1D6EP40</accession>
<proteinExistence type="inferred from homology"/>
<dbReference type="GO" id="GO:1990904">
    <property type="term" value="C:ribonucleoprotein complex"/>
    <property type="evidence" value="ECO:0007669"/>
    <property type="project" value="UniProtKB-KW"/>
</dbReference>
<dbReference type="GO" id="GO:0016829">
    <property type="term" value="F:lyase activity"/>
    <property type="evidence" value="ECO:0007669"/>
    <property type="project" value="InterPro"/>
</dbReference>
<dbReference type="InterPro" id="IPR013845">
    <property type="entry name" value="Ribosomal_eS4_central_region"/>
</dbReference>
<dbReference type="Pfam" id="PF02138">
    <property type="entry name" value="Beach"/>
    <property type="match status" value="1"/>
</dbReference>
<dbReference type="InterPro" id="IPR015424">
    <property type="entry name" value="PyrdxlP-dep_Trfase"/>
</dbReference>
<evidence type="ECO:0000256" key="4">
    <source>
        <dbReference type="ARBA" id="ARBA00022730"/>
    </source>
</evidence>
<evidence type="ECO:0000256" key="6">
    <source>
        <dbReference type="ARBA" id="ARBA00022898"/>
    </source>
</evidence>
<dbReference type="AlphaFoldDB" id="A0A1D6EP40"/>
<organism evidence="9">
    <name type="scientific">Zea mays</name>
    <name type="common">Maize</name>
    <dbReference type="NCBI Taxonomy" id="4577"/>
    <lineage>
        <taxon>Eukaryota</taxon>
        <taxon>Viridiplantae</taxon>
        <taxon>Streptophyta</taxon>
        <taxon>Embryophyta</taxon>
        <taxon>Tracheophyta</taxon>
        <taxon>Spermatophyta</taxon>
        <taxon>Magnoliopsida</taxon>
        <taxon>Liliopsida</taxon>
        <taxon>Poales</taxon>
        <taxon>Poaceae</taxon>
        <taxon>PACMAD clade</taxon>
        <taxon>Panicoideae</taxon>
        <taxon>Andropogonodae</taxon>
        <taxon>Andropogoneae</taxon>
        <taxon>Tripsacinae</taxon>
        <taxon>Zea</taxon>
    </lineage>
</organism>
<dbReference type="InterPro" id="IPR015421">
    <property type="entry name" value="PyrdxlP-dep_Trfase_major"/>
</dbReference>
<evidence type="ECO:0000256" key="5">
    <source>
        <dbReference type="ARBA" id="ARBA00022884"/>
    </source>
</evidence>
<dbReference type="SMART" id="SM01026">
    <property type="entry name" value="Beach"/>
    <property type="match status" value="1"/>
</dbReference>
<evidence type="ECO:0000256" key="8">
    <source>
        <dbReference type="ARBA" id="ARBA00023274"/>
    </source>
</evidence>
<sequence length="786" mass="86922">MPLLLHQPLLLLNASADHHLPWRRSSPISSCQGAVAELALPQPWMSLGHPSPISPRPHPLAAAPSYSWWLSLLPWMLVVLPSLVLTSAPCVGWPVAPALGLSSANSAPSIPARILLIGPAQIILMPGRGTTATAMKPHCVAPSTCSTEYRSTCRPDLQPWLRGRQTPLPSTLCLTLHQCDEMSERIDDMRPEFDSARLFDVYFTHCDLVDDVFVCASTHCLKLHIDGARIFHASAALGVLVDRLVKAADSVLVCLSKGLGAPVGSVIVGSKASIDKARILRKTLGGGMRHVGVLCAAAHVAVRDTVGKLADDHKKAKALAVWVLKLLCLVGFIFLEGLKKIEQITVDSASVETNMFKLYKVRSVLFGQKGIPYLNTYDGRTMRYPDPLIKANDTIKIDLETNKIMDFIKLYLPFHGLHQVIYLVRLNVSTNSSASDPSGHAVLRPTLSFVGVRYPLLSGPAASNPSPEVAFMPLRSEIPANAAPAQTPAPEPVGRLMDSVHKVFYAVVEAAAVRADNSHLGGLVRYPVSTTLPHIGSRLFLTWGVFWSFPECFFDCRRRGRCSSRRKQPSWRYLIPILYVSVELVKALQAHIINWDIHMFDEEIGNTTQAGHQSMEPKDHHTIHPEFPTKAFKAHKVYYLNEGGKFDHADRLFQSIESAYINRLSNTSDVKELIPEFFYMPEFLENSNSYHLGVKQDGELIGDVALPPWAKDSSVAFLMTVNLALQLCLALQRTTSAYSYVAQLHNLKDNNSSDEFDKDSIESGDRSLEELSWETLELLVVPHIFR</sequence>
<dbReference type="STRING" id="4577.A0A1D6EP40"/>
<dbReference type="Gene3D" id="2.40.50.740">
    <property type="match status" value="1"/>
</dbReference>
<comment type="cofactor">
    <cofactor evidence="1">
        <name>pyridoxal 5'-phosphate</name>
        <dbReference type="ChEBI" id="CHEBI:597326"/>
    </cofactor>
</comment>
<dbReference type="GO" id="GO:0019843">
    <property type="term" value="F:rRNA binding"/>
    <property type="evidence" value="ECO:0007669"/>
    <property type="project" value="UniProtKB-KW"/>
</dbReference>
<dbReference type="FunFam" id="2.40.50.740:FF:000001">
    <property type="entry name" value="40S ribosomal protein S4"/>
    <property type="match status" value="1"/>
</dbReference>
<dbReference type="PANTHER" id="PTHR48097">
    <property type="entry name" value="L-THREONINE ALDOLASE-RELATED"/>
    <property type="match status" value="1"/>
</dbReference>
<gene>
    <name evidence="9" type="ORF">ZEAMMB73_Zm00001d005608</name>
</gene>
<dbReference type="ExpressionAtlas" id="A0A1D6EP40">
    <property type="expression patterns" value="baseline and differential"/>
</dbReference>
<dbReference type="Pfam" id="PF01212">
    <property type="entry name" value="Beta_elim_lyase"/>
    <property type="match status" value="1"/>
</dbReference>
<dbReference type="Pfam" id="PF00900">
    <property type="entry name" value="Ribosomal_S4e"/>
    <property type="match status" value="1"/>
</dbReference>
<dbReference type="SUPFAM" id="SSF81837">
    <property type="entry name" value="BEACH domain"/>
    <property type="match status" value="1"/>
</dbReference>
<evidence type="ECO:0000256" key="7">
    <source>
        <dbReference type="ARBA" id="ARBA00022980"/>
    </source>
</evidence>
<dbReference type="PROSITE" id="PS50197">
    <property type="entry name" value="BEACH"/>
    <property type="match status" value="1"/>
</dbReference>
<dbReference type="SMR" id="A0A1D6EP40"/>
<dbReference type="Gene3D" id="3.40.640.10">
    <property type="entry name" value="Type I PLP-dependent aspartate aminotransferase-like (Major domain)"/>
    <property type="match status" value="1"/>
</dbReference>
<dbReference type="FunFam" id="3.40.640.10:FF:000276">
    <property type="entry name" value="40S ribosomal protein S4-3"/>
    <property type="match status" value="1"/>
</dbReference>
<comment type="similarity">
    <text evidence="3">Belongs to the eukaryotic ribosomal protein eS4 family.</text>
</comment>
<name>A0A1D6EP40_MAIZE</name>
<keyword evidence="8" id="KW-0687">Ribonucleoprotein</keyword>
<dbReference type="PANTHER" id="PTHR48097:SF9">
    <property type="entry name" value="L-THREONINE ALDOLASE"/>
    <property type="match status" value="1"/>
</dbReference>
<dbReference type="SUPFAM" id="SSF53383">
    <property type="entry name" value="PLP-dependent transferases"/>
    <property type="match status" value="1"/>
</dbReference>
<keyword evidence="6" id="KW-0663">Pyridoxal phosphate</keyword>
<evidence type="ECO:0000256" key="2">
    <source>
        <dbReference type="ARBA" id="ARBA00006966"/>
    </source>
</evidence>
<dbReference type="Gene3D" id="1.10.1540.10">
    <property type="entry name" value="BEACH domain"/>
    <property type="match status" value="1"/>
</dbReference>
<comment type="similarity">
    <text evidence="2">Belongs to the threonine aldolase family.</text>
</comment>
<dbReference type="InterPro" id="IPR036372">
    <property type="entry name" value="BEACH_dom_sf"/>
</dbReference>
<dbReference type="InterPro" id="IPR038237">
    <property type="entry name" value="Ribosomal_eS4_central_sf"/>
</dbReference>
<evidence type="ECO:0000313" key="9">
    <source>
        <dbReference type="EMBL" id="ONM21549.1"/>
    </source>
</evidence>
<keyword evidence="4" id="KW-0699">rRNA-binding</keyword>
<dbReference type="EMBL" id="CM007648">
    <property type="protein sequence ID" value="ONM21549.1"/>
    <property type="molecule type" value="Genomic_DNA"/>
</dbReference>